<evidence type="ECO:0000313" key="3">
    <source>
        <dbReference type="EMBL" id="KZB82430.1"/>
    </source>
</evidence>
<organism evidence="3 5">
    <name type="scientific">Amycolatopsis regifaucium</name>
    <dbReference type="NCBI Taxonomy" id="546365"/>
    <lineage>
        <taxon>Bacteria</taxon>
        <taxon>Bacillati</taxon>
        <taxon>Actinomycetota</taxon>
        <taxon>Actinomycetes</taxon>
        <taxon>Pseudonocardiales</taxon>
        <taxon>Pseudonocardiaceae</taxon>
        <taxon>Amycolatopsis</taxon>
    </lineage>
</organism>
<dbReference type="OrthoDB" id="845740at2"/>
<evidence type="ECO:0000259" key="2">
    <source>
        <dbReference type="Pfam" id="PF01882"/>
    </source>
</evidence>
<evidence type="ECO:0000256" key="1">
    <source>
        <dbReference type="SAM" id="Phobius"/>
    </source>
</evidence>
<feature type="domain" description="DUF58" evidence="2">
    <location>
        <begin position="192"/>
        <end position="395"/>
    </location>
</feature>
<dbReference type="EMBL" id="LQCI01000034">
    <property type="protein sequence ID" value="KZB82430.1"/>
    <property type="molecule type" value="Genomic_DNA"/>
</dbReference>
<dbReference type="Proteomes" id="UP000076321">
    <property type="component" value="Unassembled WGS sequence"/>
</dbReference>
<keyword evidence="1" id="KW-1133">Transmembrane helix</keyword>
<name>A0A154MDX9_9PSEU</name>
<evidence type="ECO:0000313" key="4">
    <source>
        <dbReference type="EMBL" id="OKA10172.1"/>
    </source>
</evidence>
<dbReference type="PANTHER" id="PTHR33608">
    <property type="entry name" value="BLL2464 PROTEIN"/>
    <property type="match status" value="1"/>
</dbReference>
<dbReference type="Pfam" id="PF01882">
    <property type="entry name" value="DUF58"/>
    <property type="match status" value="1"/>
</dbReference>
<dbReference type="EMBL" id="LOBU02000005">
    <property type="protein sequence ID" value="OKA10172.1"/>
    <property type="molecule type" value="Genomic_DNA"/>
</dbReference>
<evidence type="ECO:0000313" key="5">
    <source>
        <dbReference type="Proteomes" id="UP000076321"/>
    </source>
</evidence>
<reference evidence="3 5" key="1">
    <citation type="submission" date="2015-12" db="EMBL/GenBank/DDBJ databases">
        <title>Amycolatopsis regifaucium genome sequencing and assembly.</title>
        <authorList>
            <person name="Mayilraj S."/>
        </authorList>
    </citation>
    <scope>NUCLEOTIDE SEQUENCE [LARGE SCALE GENOMIC DNA]</scope>
    <source>
        <strain evidence="3 5">GY080</strain>
    </source>
</reference>
<accession>A0A154MDX9</accession>
<gene>
    <name evidence="4" type="ORF">ATP06_0204515</name>
    <name evidence="3" type="ORF">AVL48_11035</name>
</gene>
<evidence type="ECO:0000313" key="6">
    <source>
        <dbReference type="Proteomes" id="UP000186883"/>
    </source>
</evidence>
<dbReference type="AlphaFoldDB" id="A0A154MDX9"/>
<dbReference type="PANTHER" id="PTHR33608:SF3">
    <property type="entry name" value="SLR2013 PROTEIN"/>
    <property type="match status" value="1"/>
</dbReference>
<comment type="caution">
    <text evidence="3">The sequence shown here is derived from an EMBL/GenBank/DDBJ whole genome shotgun (WGS) entry which is preliminary data.</text>
</comment>
<keyword evidence="1" id="KW-0812">Transmembrane</keyword>
<proteinExistence type="predicted"/>
<dbReference type="RefSeq" id="WP_061990191.1">
    <property type="nucleotide sequence ID" value="NZ_FOPQ01000021.1"/>
</dbReference>
<sequence length="428" mass="46128">MAVTGRLGLLALLAAPVVGLLLPSWAGIGLAAAVLFLLVVLDLLLAGRVRSLRFARSGATSVRLGEACEVTLTVANPGGRPVRAWLRDAWPPSAGADDRHRLTLPAGERRVVTTRLLPTRRGDRQAVRVTVRSTGPLGLAARQGSHDVPWTVRVLPPFHSRKHLPSRLARLQQLDGRNAVLIRGQGTEFDSLREYVIGDDVRSIDWRASARASDVMVRTWRPERDRHVVLVLDTGRVSAGRVGDAPRLDAAMDAALLLAVLAARAGDRVDLFAYDRQVQAAVQGSTDLLPTLVNAMAPLEPSLVETDARGMVAEVLRRTRRRALVVLLTGLDAAPLEEGLFPVLSNLTSRHQLVVASVADPRVADMAAGRGDAEAVYDAAAAERVLAERRQVTARLARHGVEVVDAVPEDLPPRLADRYLALKAAGRL</sequence>
<protein>
    <recommendedName>
        <fullName evidence="2">DUF58 domain-containing protein</fullName>
    </recommendedName>
</protein>
<dbReference type="Proteomes" id="UP000186883">
    <property type="component" value="Unassembled WGS sequence"/>
</dbReference>
<dbReference type="InterPro" id="IPR002881">
    <property type="entry name" value="DUF58"/>
</dbReference>
<feature type="transmembrane region" description="Helical" evidence="1">
    <location>
        <begin position="29"/>
        <end position="47"/>
    </location>
</feature>
<reference evidence="4 6" key="2">
    <citation type="submission" date="2016-11" db="EMBL/GenBank/DDBJ databases">
        <title>Genome sequencing of Amycolatopsis regifaucium.</title>
        <authorList>
            <person name="Mayilraj S."/>
            <person name="Kaur N."/>
        </authorList>
    </citation>
    <scope>NUCLEOTIDE SEQUENCE [LARGE SCALE GENOMIC DNA]</scope>
    <source>
        <strain evidence="4 6">GY080</strain>
    </source>
</reference>
<keyword evidence="1" id="KW-0472">Membrane</keyword>
<keyword evidence="6" id="KW-1185">Reference proteome</keyword>